<dbReference type="InterPro" id="IPR009003">
    <property type="entry name" value="Peptidase_S1_PA"/>
</dbReference>
<dbReference type="InterPro" id="IPR001940">
    <property type="entry name" value="Peptidase_S1C"/>
</dbReference>
<dbReference type="GO" id="GO:0004252">
    <property type="term" value="F:serine-type endopeptidase activity"/>
    <property type="evidence" value="ECO:0007669"/>
    <property type="project" value="InterPro"/>
</dbReference>
<keyword evidence="2 5" id="KW-0645">Protease</keyword>
<organism evidence="5 6">
    <name type="scientific">Thermanaerosceptrum fracticalcis</name>
    <dbReference type="NCBI Taxonomy" id="1712410"/>
    <lineage>
        <taxon>Bacteria</taxon>
        <taxon>Bacillati</taxon>
        <taxon>Bacillota</taxon>
        <taxon>Clostridia</taxon>
        <taxon>Eubacteriales</taxon>
        <taxon>Peptococcaceae</taxon>
        <taxon>Thermanaerosceptrum</taxon>
    </lineage>
</organism>
<feature type="domain" description="Copper amine oxidase-like N-terminal" evidence="4">
    <location>
        <begin position="42"/>
        <end position="146"/>
    </location>
</feature>
<name>A0A7G6E183_THEFR</name>
<evidence type="ECO:0000256" key="2">
    <source>
        <dbReference type="ARBA" id="ARBA00022670"/>
    </source>
</evidence>
<dbReference type="EMBL" id="CP045798">
    <property type="protein sequence ID" value="QNB45837.1"/>
    <property type="molecule type" value="Genomic_DNA"/>
</dbReference>
<dbReference type="RefSeq" id="WP_051966127.1">
    <property type="nucleotide sequence ID" value="NZ_CP045798.1"/>
</dbReference>
<evidence type="ECO:0000313" key="6">
    <source>
        <dbReference type="Proteomes" id="UP000515847"/>
    </source>
</evidence>
<dbReference type="Gene3D" id="2.40.10.10">
    <property type="entry name" value="Trypsin-like serine proteases"/>
    <property type="match status" value="2"/>
</dbReference>
<protein>
    <submittedName>
        <fullName evidence="5">Trypsin-like serine protease</fullName>
    </submittedName>
</protein>
<dbReference type="SUPFAM" id="SSF50494">
    <property type="entry name" value="Trypsin-like serine proteases"/>
    <property type="match status" value="1"/>
</dbReference>
<dbReference type="AlphaFoldDB" id="A0A7G6E183"/>
<comment type="similarity">
    <text evidence="1">Belongs to the peptidase S1C family.</text>
</comment>
<evidence type="ECO:0000256" key="1">
    <source>
        <dbReference type="ARBA" id="ARBA00010541"/>
    </source>
</evidence>
<dbReference type="InterPro" id="IPR051201">
    <property type="entry name" value="Chloro_Bact_Ser_Proteases"/>
</dbReference>
<proteinExistence type="inferred from homology"/>
<dbReference type="Pfam" id="PF13365">
    <property type="entry name" value="Trypsin_2"/>
    <property type="match status" value="1"/>
</dbReference>
<dbReference type="GO" id="GO:0006508">
    <property type="term" value="P:proteolysis"/>
    <property type="evidence" value="ECO:0007669"/>
    <property type="project" value="UniProtKB-KW"/>
</dbReference>
<dbReference type="Gene3D" id="3.30.457.10">
    <property type="entry name" value="Copper amine oxidase-like, N-terminal domain"/>
    <property type="match status" value="1"/>
</dbReference>
<keyword evidence="3" id="KW-0378">Hydrolase</keyword>
<evidence type="ECO:0000259" key="4">
    <source>
        <dbReference type="Pfam" id="PF07833"/>
    </source>
</evidence>
<evidence type="ECO:0000256" key="3">
    <source>
        <dbReference type="ARBA" id="ARBA00022801"/>
    </source>
</evidence>
<dbReference type="InterPro" id="IPR012854">
    <property type="entry name" value="Cu_amine_oxidase-like_N"/>
</dbReference>
<dbReference type="InterPro" id="IPR043504">
    <property type="entry name" value="Peptidase_S1_PA_chymotrypsin"/>
</dbReference>
<gene>
    <name evidence="5" type="ORF">BR63_05620</name>
</gene>
<reference evidence="5 6" key="1">
    <citation type="journal article" date="2019" name="Front. Microbiol.">
        <title>Thermoanaerosceptrum fracticalcis gen. nov. sp. nov., a Novel Fumarate-Fermenting Microorganism From a Deep Fractured Carbonate Aquifer of the US Great Basin.</title>
        <authorList>
            <person name="Hamilton-Brehm S.D."/>
            <person name="Stewart L.E."/>
            <person name="Zavarin M."/>
            <person name="Caldwell M."/>
            <person name="Lawson P.A."/>
            <person name="Onstott T.C."/>
            <person name="Grzymski J."/>
            <person name="Neveux I."/>
            <person name="Lollar B.S."/>
            <person name="Russell C.E."/>
            <person name="Moser D.P."/>
        </authorList>
    </citation>
    <scope>NUCLEOTIDE SEQUENCE [LARGE SCALE GENOMIC DNA]</scope>
    <source>
        <strain evidence="5 6">DRI-13</strain>
    </source>
</reference>
<dbReference type="KEGG" id="tfr:BR63_05620"/>
<dbReference type="PANTHER" id="PTHR43343">
    <property type="entry name" value="PEPTIDASE S12"/>
    <property type="match status" value="1"/>
</dbReference>
<accession>A0A7G6E183</accession>
<dbReference type="OrthoDB" id="189537at2"/>
<evidence type="ECO:0000313" key="5">
    <source>
        <dbReference type="EMBL" id="QNB45837.1"/>
    </source>
</evidence>
<dbReference type="InterPro" id="IPR036582">
    <property type="entry name" value="Mao_N_sf"/>
</dbReference>
<dbReference type="SUPFAM" id="SSF55383">
    <property type="entry name" value="Copper amine oxidase, domain N"/>
    <property type="match status" value="2"/>
</dbReference>
<dbReference type="PRINTS" id="PR00834">
    <property type="entry name" value="PROTEASES2C"/>
</dbReference>
<keyword evidence="6" id="KW-1185">Reference proteome</keyword>
<sequence>MQRIKKICLSLVAALIILAIYSISALAVVQFPLNKAYYFKDSQRIDMDARTRVKDGRTLVPVRYLADALGIKNITWDKTTQGVTLSNGYTTATFFVGAKGFVLNGKAMVSDVPPQLLEDRRTYLPARVLAESFGYTVTWDNETQMLTFSSNRRELSTREIVQLIQPATVLIETQRGQGSGFFVSKEGDIVTNAHVVRGAKSIKVTTIDGRQYMAGIKKINNHTDLAILTVIGNNLLFPFIEKTRYIDSVSIGDEITVFGNPLGLSGTVTKGIVSAKRELPTHDAFKQSPIKVIQYDATVDKGSSGGAVINSYGELMGITFAGYSSKDFNFAIPADYYYWLNQSNELYGLKDDWYCYLVEENGWLAKSSSIMNNTFQPSNPNDWIYELQFNKIPSIENLKKDIENYYASYPEIQNLRDLLLEVVRIQQITYVTTLDMFKNPLNYYNASRQVLDSLSNSYKTALDKYNMERTLIEQKIK</sequence>
<dbReference type="Proteomes" id="UP000515847">
    <property type="component" value="Chromosome"/>
</dbReference>
<dbReference type="PANTHER" id="PTHR43343:SF3">
    <property type="entry name" value="PROTEASE DO-LIKE 8, CHLOROPLASTIC"/>
    <property type="match status" value="1"/>
</dbReference>
<dbReference type="Pfam" id="PF07833">
    <property type="entry name" value="Cu_amine_oxidN1"/>
    <property type="match status" value="1"/>
</dbReference>